<dbReference type="GO" id="GO:0005886">
    <property type="term" value="C:plasma membrane"/>
    <property type="evidence" value="ECO:0007669"/>
    <property type="project" value="UniProtKB-SubCell"/>
</dbReference>
<evidence type="ECO:0000256" key="3">
    <source>
        <dbReference type="ARBA" id="ARBA00022475"/>
    </source>
</evidence>
<name>A0AAV3SQ06_9EURY</name>
<evidence type="ECO:0000259" key="8">
    <source>
        <dbReference type="Pfam" id="PF02608"/>
    </source>
</evidence>
<keyword evidence="4" id="KW-0732">Signal</keyword>
<dbReference type="PROSITE" id="PS51257">
    <property type="entry name" value="PROKAR_LIPOPROTEIN"/>
    <property type="match status" value="1"/>
</dbReference>
<evidence type="ECO:0000256" key="4">
    <source>
        <dbReference type="ARBA" id="ARBA00022729"/>
    </source>
</evidence>
<accession>A0AAV3SQ06</accession>
<dbReference type="Pfam" id="PF02608">
    <property type="entry name" value="Bmp"/>
    <property type="match status" value="1"/>
</dbReference>
<gene>
    <name evidence="9" type="ORF">GCM10008994_08410</name>
</gene>
<protein>
    <submittedName>
        <fullName evidence="9">BMP family protein</fullName>
    </submittedName>
</protein>
<evidence type="ECO:0000256" key="6">
    <source>
        <dbReference type="ARBA" id="ARBA00023288"/>
    </source>
</evidence>
<dbReference type="InterPro" id="IPR003760">
    <property type="entry name" value="PnrA-like"/>
</dbReference>
<dbReference type="PANTHER" id="PTHR34296:SF2">
    <property type="entry name" value="ABC TRANSPORTER GUANOSINE-BINDING PROTEIN NUPN"/>
    <property type="match status" value="1"/>
</dbReference>
<dbReference type="PANTHER" id="PTHR34296">
    <property type="entry name" value="TRANSCRIPTIONAL ACTIVATOR PROTEIN MED"/>
    <property type="match status" value="1"/>
</dbReference>
<evidence type="ECO:0000256" key="7">
    <source>
        <dbReference type="SAM" id="MobiDB-lite"/>
    </source>
</evidence>
<reference evidence="9" key="2">
    <citation type="submission" date="2023-12" db="EMBL/GenBank/DDBJ databases">
        <authorList>
            <person name="Sun Q."/>
            <person name="Inoue M."/>
        </authorList>
    </citation>
    <scope>NUCLEOTIDE SEQUENCE</scope>
    <source>
        <strain evidence="9">JCM 14265</strain>
    </source>
</reference>
<dbReference type="EMBL" id="BAAADQ010000002">
    <property type="protein sequence ID" value="GAA0535673.1"/>
    <property type="molecule type" value="Genomic_DNA"/>
</dbReference>
<dbReference type="Gene3D" id="3.40.50.2300">
    <property type="match status" value="2"/>
</dbReference>
<dbReference type="InterPro" id="IPR028082">
    <property type="entry name" value="Peripla_BP_I"/>
</dbReference>
<dbReference type="InterPro" id="IPR050957">
    <property type="entry name" value="BMP_lipoprotein"/>
</dbReference>
<keyword evidence="5" id="KW-0472">Membrane</keyword>
<dbReference type="Proteomes" id="UP001501425">
    <property type="component" value="Unassembled WGS sequence"/>
</dbReference>
<feature type="compositionally biased region" description="Acidic residues" evidence="7">
    <location>
        <begin position="53"/>
        <end position="68"/>
    </location>
</feature>
<dbReference type="SUPFAM" id="SSF53822">
    <property type="entry name" value="Periplasmic binding protein-like I"/>
    <property type="match status" value="1"/>
</dbReference>
<reference evidence="9" key="1">
    <citation type="journal article" date="2014" name="Int. J. Syst. Evol. Microbiol.">
        <title>Complete genome sequence of Corynebacterium casei LMG S-19264T (=DSM 44701T), isolated from a smear-ripened cheese.</title>
        <authorList>
            <consortium name="US DOE Joint Genome Institute (JGI-PGF)"/>
            <person name="Walter F."/>
            <person name="Albersmeier A."/>
            <person name="Kalinowski J."/>
            <person name="Ruckert C."/>
        </authorList>
    </citation>
    <scope>NUCLEOTIDE SEQUENCE</scope>
    <source>
        <strain evidence="9">JCM 14265</strain>
    </source>
</reference>
<feature type="domain" description="ABC transporter substrate-binding protein PnrA-like" evidence="8">
    <location>
        <begin position="82"/>
        <end position="375"/>
    </location>
</feature>
<keyword evidence="6" id="KW-0449">Lipoprotein</keyword>
<comment type="similarity">
    <text evidence="2">Belongs to the BMP lipoprotein family.</text>
</comment>
<evidence type="ECO:0000256" key="2">
    <source>
        <dbReference type="ARBA" id="ARBA00008610"/>
    </source>
</evidence>
<evidence type="ECO:0000313" key="10">
    <source>
        <dbReference type="Proteomes" id="UP001501425"/>
    </source>
</evidence>
<evidence type="ECO:0000256" key="1">
    <source>
        <dbReference type="ARBA" id="ARBA00004193"/>
    </source>
</evidence>
<organism evidence="9 10">
    <name type="scientific">Halorubrum ejinorense</name>
    <dbReference type="NCBI Taxonomy" id="425309"/>
    <lineage>
        <taxon>Archaea</taxon>
        <taxon>Methanobacteriati</taxon>
        <taxon>Methanobacteriota</taxon>
        <taxon>Stenosarchaea group</taxon>
        <taxon>Halobacteria</taxon>
        <taxon>Halobacteriales</taxon>
        <taxon>Haloferacaceae</taxon>
        <taxon>Halorubrum</taxon>
    </lineage>
</organism>
<dbReference type="AlphaFoldDB" id="A0AAV3SQ06"/>
<comment type="subcellular location">
    <subcellularLocation>
        <location evidence="1">Cell membrane</location>
        <topology evidence="1">Lipid-anchor</topology>
    </subcellularLocation>
</comment>
<comment type="caution">
    <text evidence="9">The sequence shown here is derived from an EMBL/GenBank/DDBJ whole genome shotgun (WGS) entry which is preliminary data.</text>
</comment>
<sequence>MPRSDGVTYEMASDFERRRFIKAASAAGLIGLAGCSGGPSDGEDGSDGSDGSDGMDGDDGGDGDDGSDGSDGGDGPAANIGMVYATGGLGDGSFNDQAQQGAIQAEEELGIAFRESQPDEVAQFSTFQQQFAGSDDPDYDLVCCIGFLQADSLAESASSYPDQDFMIVDSAVDADNVASYVFQEHEGSYLAGLMASLLTTRSFSAGAGSTAGDSTNLGFVGGVESDLIQKFQAGFEAGASAGSDDVDVSVNYTGSFNDPAAGREAANAMYNSGADIVYHAAGNTGTGVFQAAQEQERFAIGVDRDQSVTRPEYSDVILGSMVKRVDTAVFNSIEATVNDEFPGGSNVALGLESDGVELVYGDQLGSEIPQEIRDQVATARDDIIAGDIDVPSEP</sequence>
<keyword evidence="3" id="KW-1003">Cell membrane</keyword>
<evidence type="ECO:0000313" key="9">
    <source>
        <dbReference type="EMBL" id="GAA0535673.1"/>
    </source>
</evidence>
<proteinExistence type="inferred from homology"/>
<feature type="region of interest" description="Disordered" evidence="7">
    <location>
        <begin position="32"/>
        <end position="79"/>
    </location>
</feature>
<evidence type="ECO:0000256" key="5">
    <source>
        <dbReference type="ARBA" id="ARBA00023136"/>
    </source>
</evidence>
<dbReference type="CDD" id="cd06354">
    <property type="entry name" value="PBP1_PrnA-like"/>
    <property type="match status" value="1"/>
</dbReference>